<reference evidence="1 2" key="1">
    <citation type="submission" date="2019-01" db="EMBL/GenBank/DDBJ databases">
        <title>Ktedonosporobacter rubrisoli SCAWS-G2.</title>
        <authorList>
            <person name="Huang Y."/>
            <person name="Yan B."/>
        </authorList>
    </citation>
    <scope>NUCLEOTIDE SEQUENCE [LARGE SCALE GENOMIC DNA]</scope>
    <source>
        <strain evidence="1 2">SCAWS-G2</strain>
    </source>
</reference>
<organism evidence="1 2">
    <name type="scientific">Ktedonosporobacter rubrisoli</name>
    <dbReference type="NCBI Taxonomy" id="2509675"/>
    <lineage>
        <taxon>Bacteria</taxon>
        <taxon>Bacillati</taxon>
        <taxon>Chloroflexota</taxon>
        <taxon>Ktedonobacteria</taxon>
        <taxon>Ktedonobacterales</taxon>
        <taxon>Ktedonosporobacteraceae</taxon>
        <taxon>Ktedonosporobacter</taxon>
    </lineage>
</organism>
<dbReference type="KEGG" id="kbs:EPA93_33295"/>
<keyword evidence="2" id="KW-1185">Reference proteome</keyword>
<accession>A0A4P6JXU1</accession>
<dbReference type="EMBL" id="CP035758">
    <property type="protein sequence ID" value="QBD80587.1"/>
    <property type="molecule type" value="Genomic_DNA"/>
</dbReference>
<dbReference type="RefSeq" id="WP_129891651.1">
    <property type="nucleotide sequence ID" value="NZ_CP035758.1"/>
</dbReference>
<name>A0A4P6JXU1_KTERU</name>
<dbReference type="Proteomes" id="UP000290365">
    <property type="component" value="Chromosome"/>
</dbReference>
<gene>
    <name evidence="1" type="ORF">EPA93_33295</name>
</gene>
<evidence type="ECO:0000313" key="2">
    <source>
        <dbReference type="Proteomes" id="UP000290365"/>
    </source>
</evidence>
<dbReference type="AlphaFoldDB" id="A0A4P6JXU1"/>
<protein>
    <submittedName>
        <fullName evidence="1">Uncharacterized protein</fullName>
    </submittedName>
</protein>
<dbReference type="OrthoDB" id="139146at2"/>
<sequence length="684" mass="77973">MVNIMVRPDGRLILVDYDGVYIPGFAGLAKLLLGQPDFQHPQMAQRKFNEHMDDFSALVISTALLALEERPELWDKYVKRDVQGKLLDTNLLFTQKDFKDPGQSAIFQELEQAGSERVTSALRALKRACLQPIDQVHFSLPLPDVTSGPEGPMGRLNVAVRSGSIATIIEAARAEEQDAANLTTREQRVVNLATIWSEAYASDDDEKIAAAFEAIENFHHQEKLTFTPVQLQRARLAQQRRAALARFRTALNSKKLKQIVGSYDAILDRSTRLSRRERALLELARTFRRAYETDDDAALIMACDALQHSPYQGAYVLTAQEQERVRLAQSKKEALISFQIALRQGSLQAIVTAYNPLLDDNKYITRSEREQLALARSFGQAYAADNDEALVEVARALQKWPALQLSAQEQERLQLARQRLAAWQRFQQAFTAQAGNAHKLVEAYDATLLEGYSRVTAEQRARLSRAYAYLRMYRAVQQAIERDDDAKIRAAYDEKLAADFTDFSEQERKRIEKAMRCAALEAALERREYARSLSLALAIQSSTGQAMSKPIAFRLQKALSRFVREHDLSKLHVHIARRVAGNYALVSWQWPEDELIRHALIVWHPTSWPPRLACRLDLKTIERYVWVKRVGQERAGQCEFTIADYEHIYVQGFTAMRDYWDRAERWRFGDGIEPTSLVEASLES</sequence>
<proteinExistence type="predicted"/>
<evidence type="ECO:0000313" key="1">
    <source>
        <dbReference type="EMBL" id="QBD80587.1"/>
    </source>
</evidence>